<organism evidence="2 3">
    <name type="scientific">Citrobacter enshiensis</name>
    <dbReference type="NCBI Taxonomy" id="2971264"/>
    <lineage>
        <taxon>Bacteria</taxon>
        <taxon>Pseudomonadati</taxon>
        <taxon>Pseudomonadota</taxon>
        <taxon>Gammaproteobacteria</taxon>
        <taxon>Enterobacterales</taxon>
        <taxon>Enterobacteriaceae</taxon>
        <taxon>Citrobacter</taxon>
    </lineage>
</organism>
<keyword evidence="1" id="KW-1133">Transmembrane helix</keyword>
<name>A0ABT8Q0R3_9ENTR</name>
<evidence type="ECO:0000313" key="3">
    <source>
        <dbReference type="Proteomes" id="UP001174867"/>
    </source>
</evidence>
<comment type="caution">
    <text evidence="2">The sequence shown here is derived from an EMBL/GenBank/DDBJ whole genome shotgun (WGS) entry which is preliminary data.</text>
</comment>
<dbReference type="RefSeq" id="WP_301702336.1">
    <property type="nucleotide sequence ID" value="NZ_JAUJYW010000011.1"/>
</dbReference>
<proteinExistence type="predicted"/>
<reference evidence="2 3" key="1">
    <citation type="submission" date="2023-07" db="EMBL/GenBank/DDBJ databases">
        <title>Citrobacter selenititolerans sp. nov., isolated from seleniferous soil.</title>
        <authorList>
            <person name="Zhang S."/>
            <person name="Li K."/>
            <person name="Peng J."/>
            <person name="Wang H."/>
            <person name="Sun J."/>
            <person name="Guo Y."/>
        </authorList>
    </citation>
    <scope>NUCLEOTIDE SEQUENCE [LARGE SCALE GENOMIC DNA]</scope>
    <source>
        <strain evidence="2 3">S2-9</strain>
    </source>
</reference>
<feature type="transmembrane region" description="Helical" evidence="1">
    <location>
        <begin position="69"/>
        <end position="90"/>
    </location>
</feature>
<dbReference type="Proteomes" id="UP001174867">
    <property type="component" value="Unassembled WGS sequence"/>
</dbReference>
<keyword evidence="1" id="KW-0472">Membrane</keyword>
<evidence type="ECO:0000313" key="2">
    <source>
        <dbReference type="EMBL" id="MDN8601907.1"/>
    </source>
</evidence>
<keyword evidence="3" id="KW-1185">Reference proteome</keyword>
<dbReference type="EMBL" id="JAUJYW010000011">
    <property type="protein sequence ID" value="MDN8601907.1"/>
    <property type="molecule type" value="Genomic_DNA"/>
</dbReference>
<protein>
    <submittedName>
        <fullName evidence="2">Uncharacterized protein</fullName>
    </submittedName>
</protein>
<accession>A0ABT8Q0R3</accession>
<keyword evidence="1" id="KW-0812">Transmembrane</keyword>
<feature type="transmembrane region" description="Helical" evidence="1">
    <location>
        <begin position="6"/>
        <end position="26"/>
    </location>
</feature>
<gene>
    <name evidence="2" type="ORF">Q0A17_21205</name>
</gene>
<evidence type="ECO:0000256" key="1">
    <source>
        <dbReference type="SAM" id="Phobius"/>
    </source>
</evidence>
<sequence>MTPEILNTFGLCLNIVGVVLIFFFGLPQPSHDEEVSLGVGEGTVFADGRTAKSMMDEVRRRKKRYQRRAFLALTLMLLGFLFQLVSIWFLKLLDVWQNCILSLF</sequence>